<geneLocation type="mitochondrion" evidence="2"/>
<feature type="transmembrane region" description="Helical" evidence="1">
    <location>
        <begin position="16"/>
        <end position="37"/>
    </location>
</feature>
<keyword evidence="1" id="KW-0812">Transmembrane</keyword>
<dbReference type="GO" id="GO:0016787">
    <property type="term" value="F:hydrolase activity"/>
    <property type="evidence" value="ECO:0007669"/>
    <property type="project" value="UniProtKB-KW"/>
</dbReference>
<name>F8RJB3_9BILA</name>
<keyword evidence="1" id="KW-1133">Transmembrane helix</keyword>
<keyword evidence="2" id="KW-0496">Mitochondrion</keyword>
<evidence type="ECO:0000256" key="1">
    <source>
        <dbReference type="SAM" id="Phobius"/>
    </source>
</evidence>
<dbReference type="RefSeq" id="YP_004734069.1">
    <property type="nucleotide sequence ID" value="NC_015829.1"/>
</dbReference>
<reference evidence="2" key="1">
    <citation type="journal article" date="2010" name="Genome Biol. Evol.">
        <title>Ecdysozoan mitogenomics: evidence for a common origin of the legged invertebrates, the Panarthropoda.</title>
        <authorList>
            <person name="Rota-Stabelli O."/>
            <person name="Kayal E."/>
            <person name="Gleeson D."/>
            <person name="Daub J."/>
            <person name="Boore J.L."/>
            <person name="Telford M.J."/>
            <person name="Pisani D."/>
            <person name="Blaxter M."/>
            <person name="Lavrov D.V."/>
        </authorList>
    </citation>
    <scope>NUCLEOTIDE SEQUENCE</scope>
</reference>
<sequence>MPHMANLPWLESYCSVLLILIILMSMLFFSPSTFTILSNTKKMSKKNYWKW</sequence>
<dbReference type="GeneID" id="10965355"/>
<keyword evidence="1" id="KW-0472">Membrane</keyword>
<dbReference type="EMBL" id="HM600784">
    <property type="protein sequence ID" value="ADK97595.1"/>
    <property type="molecule type" value="Genomic_DNA"/>
</dbReference>
<gene>
    <name evidence="2" type="primary">atp8</name>
</gene>
<dbReference type="AlphaFoldDB" id="F8RJB3"/>
<proteinExistence type="predicted"/>
<organism evidence="2">
    <name type="scientific">Thulinius sp. DVL-2010</name>
    <dbReference type="NCBI Taxonomy" id="867920"/>
    <lineage>
        <taxon>Eukaryota</taxon>
        <taxon>Metazoa</taxon>
        <taxon>Ecdysozoa</taxon>
        <taxon>Tardigrada</taxon>
        <taxon>Eutardigrada</taxon>
        <taxon>Parachela</taxon>
        <taxon>Isohypsibioidea</taxon>
        <taxon>Doryphoribiidae</taxon>
        <taxon>Thulinius</taxon>
    </lineage>
</organism>
<dbReference type="EC" id="3.6.3.14" evidence="2"/>
<evidence type="ECO:0000313" key="2">
    <source>
        <dbReference type="EMBL" id="ADK97595.1"/>
    </source>
</evidence>
<protein>
    <submittedName>
        <fullName evidence="2">ATP synthase F0 subunit 8</fullName>
        <ecNumber evidence="2">3.6.3.14</ecNumber>
    </submittedName>
</protein>
<keyword evidence="2" id="KW-0378">Hydrolase</keyword>
<accession>F8RJB3</accession>
<dbReference type="CTD" id="4509"/>